<dbReference type="InterPro" id="IPR008179">
    <property type="entry name" value="HisE"/>
</dbReference>
<dbReference type="Pfam" id="PF01502">
    <property type="entry name" value="PRA-CH"/>
    <property type="match status" value="1"/>
</dbReference>
<evidence type="ECO:0000256" key="13">
    <source>
        <dbReference type="ARBA" id="ARBA00022840"/>
    </source>
</evidence>
<keyword evidence="11 16" id="KW-0547">Nucleotide-binding</keyword>
<evidence type="ECO:0000256" key="6">
    <source>
        <dbReference type="ARBA" id="ARBA00007731"/>
    </source>
</evidence>
<dbReference type="HAMAP" id="MF_01021">
    <property type="entry name" value="HisI"/>
    <property type="match status" value="1"/>
</dbReference>
<keyword evidence="20" id="KW-1185">Reference proteome</keyword>
<dbReference type="InterPro" id="IPR006062">
    <property type="entry name" value="His_biosynth"/>
</dbReference>
<dbReference type="PANTHER" id="PTHR42945">
    <property type="entry name" value="HISTIDINE BIOSYNTHESIS BIFUNCTIONAL PROTEIN"/>
    <property type="match status" value="1"/>
</dbReference>
<dbReference type="FunFam" id="3.10.20.810:FF:000001">
    <property type="entry name" value="Histidine biosynthesis bifunctional protein HisIE"/>
    <property type="match status" value="1"/>
</dbReference>
<dbReference type="NCBIfam" id="NF000768">
    <property type="entry name" value="PRK00051.1"/>
    <property type="match status" value="1"/>
</dbReference>
<dbReference type="InterPro" id="IPR038019">
    <property type="entry name" value="PRib_AMP_CycHydrolase_sf"/>
</dbReference>
<dbReference type="EC" id="3.5.4.19" evidence="16"/>
<evidence type="ECO:0000256" key="1">
    <source>
        <dbReference type="ARBA" id="ARBA00000024"/>
    </source>
</evidence>
<dbReference type="Gene3D" id="3.20.20.70">
    <property type="entry name" value="Aldolase class I"/>
    <property type="match status" value="1"/>
</dbReference>
<evidence type="ECO:0000313" key="19">
    <source>
        <dbReference type="EMBL" id="SFO42726.1"/>
    </source>
</evidence>
<feature type="domain" description="Phosphoribosyl-AMP cyclohydrolase" evidence="18">
    <location>
        <begin position="242"/>
        <end position="315"/>
    </location>
</feature>
<evidence type="ECO:0000256" key="10">
    <source>
        <dbReference type="ARBA" id="ARBA00022605"/>
    </source>
</evidence>
<dbReference type="GO" id="GO:0004635">
    <property type="term" value="F:phosphoribosyl-AMP cyclohydrolase activity"/>
    <property type="evidence" value="ECO:0007669"/>
    <property type="project" value="UniProtKB-UniRule"/>
</dbReference>
<dbReference type="HAMAP" id="MF_01020">
    <property type="entry name" value="HisE"/>
    <property type="match status" value="1"/>
</dbReference>
<dbReference type="UniPathway" id="UPA00031">
    <property type="reaction ID" value="UER00007"/>
</dbReference>
<reference evidence="19 20" key="1">
    <citation type="submission" date="2016-10" db="EMBL/GenBank/DDBJ databases">
        <authorList>
            <person name="de Groot N.N."/>
        </authorList>
    </citation>
    <scope>NUCLEOTIDE SEQUENCE [LARGE SCALE GENOMIC DNA]</scope>
    <source>
        <strain evidence="19 20">DSM 1283</strain>
    </source>
</reference>
<evidence type="ECO:0000256" key="7">
    <source>
        <dbReference type="ARBA" id="ARBA00008299"/>
    </source>
</evidence>
<comment type="catalytic activity">
    <reaction evidence="1 16">
        <text>1-(5-phospho-beta-D-ribosyl)-5'-AMP + H2O = 1-(5-phospho-beta-D-ribosyl)-5-[(5-phospho-beta-D-ribosylamino)methylideneamino]imidazole-4-carboxamide</text>
        <dbReference type="Rhea" id="RHEA:20049"/>
        <dbReference type="ChEBI" id="CHEBI:15377"/>
        <dbReference type="ChEBI" id="CHEBI:58435"/>
        <dbReference type="ChEBI" id="CHEBI:59457"/>
        <dbReference type="EC" id="3.5.4.19"/>
    </reaction>
</comment>
<keyword evidence="13 16" id="KW-0067">ATP-binding</keyword>
<keyword evidence="12 16" id="KW-0378">Hydrolase</keyword>
<dbReference type="EC" id="3.6.1.31" evidence="16"/>
<dbReference type="InterPro" id="IPR021130">
    <property type="entry name" value="PRib-ATP_PPHydrolase-like"/>
</dbReference>
<dbReference type="SUPFAM" id="SSF141734">
    <property type="entry name" value="HisI-like"/>
    <property type="match status" value="1"/>
</dbReference>
<gene>
    <name evidence="16" type="primary">hisI</name>
    <name evidence="16" type="synonym">hisIE</name>
    <name evidence="19" type="ORF">SAMN04489757_12530</name>
</gene>
<dbReference type="InterPro" id="IPR023019">
    <property type="entry name" value="His_synth_HisIE"/>
</dbReference>
<accession>A0A1I5H3W4</accession>
<feature type="region of interest" description="Phosphoribosyl-ATP pyrophosphohydrolase" evidence="16">
    <location>
        <begin position="332"/>
        <end position="419"/>
    </location>
</feature>
<dbReference type="Pfam" id="PF00977">
    <property type="entry name" value="His_biosynth"/>
    <property type="match status" value="1"/>
</dbReference>
<evidence type="ECO:0000256" key="2">
    <source>
        <dbReference type="ARBA" id="ARBA00001460"/>
    </source>
</evidence>
<dbReference type="GO" id="GO:0000105">
    <property type="term" value="P:L-histidine biosynthetic process"/>
    <property type="evidence" value="ECO:0007669"/>
    <property type="project" value="UniProtKB-UniRule"/>
</dbReference>
<name>A0A1I5H3W4_9FIRM</name>
<dbReference type="AlphaFoldDB" id="A0A1I5H3W4"/>
<comment type="catalytic activity">
    <reaction evidence="2 16">
        <text>1-(5-phospho-beta-D-ribosyl)-ATP + H2O = 1-(5-phospho-beta-D-ribosyl)-5'-AMP + diphosphate + H(+)</text>
        <dbReference type="Rhea" id="RHEA:22828"/>
        <dbReference type="ChEBI" id="CHEBI:15377"/>
        <dbReference type="ChEBI" id="CHEBI:15378"/>
        <dbReference type="ChEBI" id="CHEBI:33019"/>
        <dbReference type="ChEBI" id="CHEBI:59457"/>
        <dbReference type="ChEBI" id="CHEBI:73183"/>
        <dbReference type="EC" id="3.6.1.31"/>
    </reaction>
</comment>
<comment type="similarity">
    <text evidence="6 16">In the C-terminal section; belongs to the PRA-PH family.</text>
</comment>
<keyword evidence="15 16" id="KW-0511">Multifunctional enzyme</keyword>
<dbReference type="RefSeq" id="WP_276326335.1">
    <property type="nucleotide sequence ID" value="NZ_BAABFM010000082.1"/>
</dbReference>
<dbReference type="InterPro" id="IPR026660">
    <property type="entry name" value="PRA-CH"/>
</dbReference>
<evidence type="ECO:0000256" key="16">
    <source>
        <dbReference type="HAMAP-Rule" id="MF_01019"/>
    </source>
</evidence>
<dbReference type="EMBL" id="FOWD01000025">
    <property type="protein sequence ID" value="SFO42726.1"/>
    <property type="molecule type" value="Genomic_DNA"/>
</dbReference>
<dbReference type="STRING" id="1527.SAMN04489757_12530"/>
<dbReference type="HAMAP" id="MF_01019">
    <property type="entry name" value="HisIE"/>
    <property type="match status" value="1"/>
</dbReference>
<comment type="similarity">
    <text evidence="7 16">In the N-terminal section; belongs to the PRA-CH family.</text>
</comment>
<dbReference type="CDD" id="cd11534">
    <property type="entry name" value="NTP-PPase_HisIE_like"/>
    <property type="match status" value="1"/>
</dbReference>
<evidence type="ECO:0000256" key="9">
    <source>
        <dbReference type="ARBA" id="ARBA00022490"/>
    </source>
</evidence>
<dbReference type="SUPFAM" id="SSF101386">
    <property type="entry name" value="all-alpha NTP pyrophosphatases"/>
    <property type="match status" value="1"/>
</dbReference>
<dbReference type="GO" id="GO:0005524">
    <property type="term" value="F:ATP binding"/>
    <property type="evidence" value="ECO:0007669"/>
    <property type="project" value="UniProtKB-KW"/>
</dbReference>
<dbReference type="Proteomes" id="UP000198806">
    <property type="component" value="Unassembled WGS sequence"/>
</dbReference>
<dbReference type="InterPro" id="IPR011060">
    <property type="entry name" value="RibuloseP-bd_barrel"/>
</dbReference>
<keyword evidence="10 16" id="KW-0028">Amino-acid biosynthesis</keyword>
<evidence type="ECO:0000256" key="12">
    <source>
        <dbReference type="ARBA" id="ARBA00022801"/>
    </source>
</evidence>
<comment type="pathway">
    <text evidence="5 16">Amino-acid biosynthesis; L-histidine biosynthesis; L-histidine from 5-phospho-alpha-D-ribose 1-diphosphate: step 2/9.</text>
</comment>
<feature type="region of interest" description="Phosphoribosyl-AMP cyclohydrolase" evidence="16">
    <location>
        <begin position="1"/>
        <end position="331"/>
    </location>
</feature>
<dbReference type="Gene3D" id="3.10.20.810">
    <property type="entry name" value="Phosphoribosyl-AMP cyclohydrolase"/>
    <property type="match status" value="1"/>
</dbReference>
<evidence type="ECO:0000256" key="4">
    <source>
        <dbReference type="ARBA" id="ARBA00005169"/>
    </source>
</evidence>
<evidence type="ECO:0000256" key="17">
    <source>
        <dbReference type="RuleBase" id="RU003657"/>
    </source>
</evidence>
<dbReference type="NCBIfam" id="NF002747">
    <property type="entry name" value="PRK02759.1"/>
    <property type="match status" value="1"/>
</dbReference>
<dbReference type="NCBIfam" id="TIGR03188">
    <property type="entry name" value="histidine_hisI"/>
    <property type="match status" value="1"/>
</dbReference>
<dbReference type="Gene3D" id="1.10.287.1080">
    <property type="entry name" value="MazG-like"/>
    <property type="match status" value="1"/>
</dbReference>
<organism evidence="19 20">
    <name type="scientific">Anaerocolumna aminovalerica</name>
    <dbReference type="NCBI Taxonomy" id="1527"/>
    <lineage>
        <taxon>Bacteria</taxon>
        <taxon>Bacillati</taxon>
        <taxon>Bacillota</taxon>
        <taxon>Clostridia</taxon>
        <taxon>Lachnospirales</taxon>
        <taxon>Lachnospiraceae</taxon>
        <taxon>Anaerocolumna</taxon>
    </lineage>
</organism>
<keyword evidence="9 16" id="KW-0963">Cytoplasm</keyword>
<dbReference type="InterPro" id="IPR013785">
    <property type="entry name" value="Aldolase_TIM"/>
</dbReference>
<evidence type="ECO:0000313" key="20">
    <source>
        <dbReference type="Proteomes" id="UP000198806"/>
    </source>
</evidence>
<sequence>MYKKIIPYINCENEIAANIINEAAKYDYSGADAIFLYNYSMDEVSEEEFLCVVKEIVKQVDIPVYVGCYVKRFEDVKKALYTGAAYIVIKYSILKDKKVLEEASKRFGKDKIVVELEDYKDIQKAAFMSELYDSGVYAILLKHVELTGDMVETIFSLQLPVIIRDSLTKNDIASLLEPANVLGVSTNHYKDKDLAKVKFSLKAQDIQVNTFESSMDFREFKLNDAGLIPVVVQDYKTSEVLMVAYMNEEAFQKTLETGKMTYYSRSRQSLWIKGETSGHYQYVKSMLIDCDKDTILAKVLQIGAACHTGSQSCFFTNLYKKEYDDTNPFTVLTDVYNIIKDRKQNPKEGSYTNYLFDKGIDKILKKCGEEATEIIIAAKNPDSEELKYEISDYLYHLMVLMAQCNLDWDDIVKELAHRR</sequence>
<evidence type="ECO:0000259" key="18">
    <source>
        <dbReference type="Pfam" id="PF01502"/>
    </source>
</evidence>
<comment type="similarity">
    <text evidence="8 17">Belongs to the HisA/HisF family.</text>
</comment>
<dbReference type="Pfam" id="PF01503">
    <property type="entry name" value="PRA-PH"/>
    <property type="match status" value="1"/>
</dbReference>
<dbReference type="SUPFAM" id="SSF51366">
    <property type="entry name" value="Ribulose-phoshate binding barrel"/>
    <property type="match status" value="1"/>
</dbReference>
<dbReference type="InterPro" id="IPR002496">
    <property type="entry name" value="PRib_AMP_CycHydrolase_dom"/>
</dbReference>
<evidence type="ECO:0000256" key="3">
    <source>
        <dbReference type="ARBA" id="ARBA00004496"/>
    </source>
</evidence>
<comment type="subcellular location">
    <subcellularLocation>
        <location evidence="3 16">Cytoplasm</location>
    </subcellularLocation>
</comment>
<evidence type="ECO:0000256" key="14">
    <source>
        <dbReference type="ARBA" id="ARBA00023102"/>
    </source>
</evidence>
<dbReference type="GO" id="GO:0004636">
    <property type="term" value="F:phosphoribosyl-ATP diphosphatase activity"/>
    <property type="evidence" value="ECO:0007669"/>
    <property type="project" value="UniProtKB-UniRule"/>
</dbReference>
<protein>
    <recommendedName>
        <fullName evidence="16">Histidine biosynthesis bifunctional protein HisIE</fullName>
    </recommendedName>
    <domain>
        <recommendedName>
            <fullName evidence="16">Phosphoribosyl-AMP cyclohydrolase</fullName>
            <shortName evidence="16">PRA-CH</shortName>
            <ecNumber evidence="16">3.5.4.19</ecNumber>
        </recommendedName>
    </domain>
    <domain>
        <recommendedName>
            <fullName evidence="16">Phosphoribosyl-ATP pyrophosphatase</fullName>
            <shortName evidence="16">PRA-PH</shortName>
            <ecNumber evidence="16">3.6.1.31</ecNumber>
        </recommendedName>
    </domain>
</protein>
<comment type="pathway">
    <text evidence="4 16">Amino-acid biosynthesis; L-histidine biosynthesis; L-histidine from 5-phospho-alpha-D-ribose 1-diphosphate: step 3/9.</text>
</comment>
<keyword evidence="14 16" id="KW-0368">Histidine biosynthesis</keyword>
<evidence type="ECO:0000256" key="8">
    <source>
        <dbReference type="ARBA" id="ARBA00009667"/>
    </source>
</evidence>
<proteinExistence type="inferred from homology"/>
<evidence type="ECO:0000256" key="11">
    <source>
        <dbReference type="ARBA" id="ARBA00022741"/>
    </source>
</evidence>
<evidence type="ECO:0000256" key="15">
    <source>
        <dbReference type="ARBA" id="ARBA00023268"/>
    </source>
</evidence>
<dbReference type="GO" id="GO:0005737">
    <property type="term" value="C:cytoplasm"/>
    <property type="evidence" value="ECO:0007669"/>
    <property type="project" value="UniProtKB-SubCell"/>
</dbReference>
<evidence type="ECO:0000256" key="5">
    <source>
        <dbReference type="ARBA" id="ARBA00005204"/>
    </source>
</evidence>
<dbReference type="PANTHER" id="PTHR42945:SF9">
    <property type="entry name" value="HISTIDINE BIOSYNTHESIS BIFUNCTIONAL PROTEIN HISIE"/>
    <property type="match status" value="1"/>
</dbReference>